<accession>A0A0P1E217</accession>
<reference evidence="3" key="1">
    <citation type="submission" date="2015-09" db="EMBL/GenBank/DDBJ databases">
        <authorList>
            <person name="Rodrigo-Torres L."/>
            <person name="Arahal D.R."/>
        </authorList>
    </citation>
    <scope>NUCLEOTIDE SEQUENCE [LARGE SCALE GENOMIC DNA]</scope>
    <source>
        <strain evidence="3">CECT 4293</strain>
    </source>
</reference>
<keyword evidence="1" id="KW-1133">Transmembrane helix</keyword>
<proteinExistence type="predicted"/>
<evidence type="ECO:0000313" key="3">
    <source>
        <dbReference type="Proteomes" id="UP000050786"/>
    </source>
</evidence>
<dbReference type="EMBL" id="CYPS01000011">
    <property type="protein sequence ID" value="CUH41989.1"/>
    <property type="molecule type" value="Genomic_DNA"/>
</dbReference>
<evidence type="ECO:0000256" key="1">
    <source>
        <dbReference type="SAM" id="Phobius"/>
    </source>
</evidence>
<keyword evidence="3" id="KW-1185">Reference proteome</keyword>
<protein>
    <submittedName>
        <fullName evidence="2">Uncharacterized protein</fullName>
    </submittedName>
</protein>
<keyword evidence="1" id="KW-0812">Transmembrane</keyword>
<sequence>MWIRRRFIDVLKRSAQKSESAPIATTGPGRGYSGTWMKLLFALAGNGVIFGVQLIRAAS</sequence>
<name>A0A0P1E217_9RHOB</name>
<gene>
    <name evidence="2" type="ORF">RUM4293_00874</name>
</gene>
<dbReference type="Proteomes" id="UP000050786">
    <property type="component" value="Unassembled WGS sequence"/>
</dbReference>
<organism evidence="2 3">
    <name type="scientific">Ruegeria atlantica</name>
    <dbReference type="NCBI Taxonomy" id="81569"/>
    <lineage>
        <taxon>Bacteria</taxon>
        <taxon>Pseudomonadati</taxon>
        <taxon>Pseudomonadota</taxon>
        <taxon>Alphaproteobacteria</taxon>
        <taxon>Rhodobacterales</taxon>
        <taxon>Roseobacteraceae</taxon>
        <taxon>Ruegeria</taxon>
    </lineage>
</organism>
<dbReference type="AlphaFoldDB" id="A0A0P1E217"/>
<keyword evidence="1" id="KW-0472">Membrane</keyword>
<evidence type="ECO:0000313" key="2">
    <source>
        <dbReference type="EMBL" id="CUH41989.1"/>
    </source>
</evidence>
<feature type="transmembrane region" description="Helical" evidence="1">
    <location>
        <begin position="39"/>
        <end position="58"/>
    </location>
</feature>